<comment type="caution">
    <text evidence="1">The sequence shown here is derived from an EMBL/GenBank/DDBJ whole genome shotgun (WGS) entry which is preliminary data.</text>
</comment>
<protein>
    <submittedName>
        <fullName evidence="1">Uncharacterized protein</fullName>
    </submittedName>
</protein>
<gene>
    <name evidence="1" type="ORF">Bfra_000180</name>
</gene>
<sequence>MAEQKQSRASLSLWPMRMSCPACLPWTINSQLTTLYPSWLEPVVLEPLKYDLCLAVQAFSSKNRQACGSMTYLRTKVSADTGSGKGNQLATTLAGRLKA</sequence>
<name>A0A8H6B2I8_9HELO</name>
<accession>A0A8H6B2I8</accession>
<dbReference type="AlphaFoldDB" id="A0A8H6B2I8"/>
<proteinExistence type="predicted"/>
<evidence type="ECO:0000313" key="2">
    <source>
        <dbReference type="Proteomes" id="UP000531561"/>
    </source>
</evidence>
<dbReference type="EMBL" id="JABFCT010000002">
    <property type="protein sequence ID" value="KAF5878014.1"/>
    <property type="molecule type" value="Genomic_DNA"/>
</dbReference>
<reference evidence="1 2" key="1">
    <citation type="journal article" date="2020" name="Phytopathology">
        <title>A high-quality genome resource of Botrytis fragariae, a new and rapidly spreading fungal pathogen causing strawberry gray mold in the U.S.A.</title>
        <authorList>
            <person name="Wu Y."/>
            <person name="Saski C.A."/>
            <person name="Schnabel G."/>
            <person name="Xiao S."/>
            <person name="Hu M."/>
        </authorList>
    </citation>
    <scope>NUCLEOTIDE SEQUENCE [LARGE SCALE GENOMIC DNA]</scope>
    <source>
        <strain evidence="1 2">BVB16</strain>
    </source>
</reference>
<dbReference type="RefSeq" id="XP_037196959.1">
    <property type="nucleotide sequence ID" value="XM_037330626.1"/>
</dbReference>
<keyword evidence="2" id="KW-1185">Reference proteome</keyword>
<dbReference type="OrthoDB" id="10477247at2759"/>
<dbReference type="Proteomes" id="UP000531561">
    <property type="component" value="Unassembled WGS sequence"/>
</dbReference>
<organism evidence="1 2">
    <name type="scientific">Botrytis fragariae</name>
    <dbReference type="NCBI Taxonomy" id="1964551"/>
    <lineage>
        <taxon>Eukaryota</taxon>
        <taxon>Fungi</taxon>
        <taxon>Dikarya</taxon>
        <taxon>Ascomycota</taxon>
        <taxon>Pezizomycotina</taxon>
        <taxon>Leotiomycetes</taxon>
        <taxon>Helotiales</taxon>
        <taxon>Sclerotiniaceae</taxon>
        <taxon>Botrytis</taxon>
    </lineage>
</organism>
<dbReference type="GeneID" id="59254318"/>
<evidence type="ECO:0000313" key="1">
    <source>
        <dbReference type="EMBL" id="KAF5878014.1"/>
    </source>
</evidence>